<dbReference type="KEGG" id="cqu:CpipJ_CPIJ000505"/>
<dbReference type="GO" id="GO:0008270">
    <property type="term" value="F:zinc ion binding"/>
    <property type="evidence" value="ECO:0007669"/>
    <property type="project" value="UniProtKB-KW"/>
</dbReference>
<dbReference type="STRING" id="7176.B0W0E1"/>
<keyword evidence="4" id="KW-0436">Ligase</keyword>
<dbReference type="Pfam" id="PF07727">
    <property type="entry name" value="RVT_2"/>
    <property type="match status" value="1"/>
</dbReference>
<dbReference type="InterPro" id="IPR029062">
    <property type="entry name" value="Class_I_gatase-like"/>
</dbReference>
<keyword evidence="6 12" id="KW-0332">GMP biosynthesis</keyword>
<dbReference type="InterPro" id="IPR004739">
    <property type="entry name" value="GMP_synth_GATase"/>
</dbReference>
<dbReference type="Pfam" id="PF00958">
    <property type="entry name" value="GMP_synt_C"/>
    <property type="match status" value="1"/>
</dbReference>
<keyword evidence="5 12" id="KW-0547">Nucleotide-binding</keyword>
<evidence type="ECO:0000256" key="1">
    <source>
        <dbReference type="ARBA" id="ARBA00005153"/>
    </source>
</evidence>
<dbReference type="VEuPathDB" id="VectorBase:CQUJHB015311"/>
<feature type="domain" description="CCHC-type" evidence="14">
    <location>
        <begin position="366"/>
        <end position="381"/>
    </location>
</feature>
<dbReference type="PRINTS" id="PR00097">
    <property type="entry name" value="ANTSNTHASEII"/>
</dbReference>
<keyword evidence="11" id="KW-0862">Zinc</keyword>
<dbReference type="InterPro" id="IPR054722">
    <property type="entry name" value="PolX-like_BBD"/>
</dbReference>
<dbReference type="CDD" id="cd01997">
    <property type="entry name" value="GMP_synthase_C"/>
    <property type="match status" value="1"/>
</dbReference>
<dbReference type="PANTHER" id="PTHR11922">
    <property type="entry name" value="GMP SYNTHASE-RELATED"/>
    <property type="match status" value="1"/>
</dbReference>
<evidence type="ECO:0000256" key="5">
    <source>
        <dbReference type="ARBA" id="ARBA00022741"/>
    </source>
</evidence>
<dbReference type="EMBL" id="DS231817">
    <property type="protein sequence ID" value="EDS39680.1"/>
    <property type="molecule type" value="Genomic_DNA"/>
</dbReference>
<dbReference type="VEuPathDB" id="VectorBase:CPIJ003192"/>
<keyword evidence="11" id="KW-0863">Zinc-finger</keyword>
<evidence type="ECO:0000256" key="10">
    <source>
        <dbReference type="ARBA" id="ARBA00031356"/>
    </source>
</evidence>
<dbReference type="GO" id="GO:0005829">
    <property type="term" value="C:cytosol"/>
    <property type="evidence" value="ECO:0007669"/>
    <property type="project" value="TreeGrafter"/>
</dbReference>
<evidence type="ECO:0000256" key="9">
    <source>
        <dbReference type="ARBA" id="ARBA00022962"/>
    </source>
</evidence>
<evidence type="ECO:0000256" key="7">
    <source>
        <dbReference type="ARBA" id="ARBA00022755"/>
    </source>
</evidence>
<dbReference type="Pfam" id="PF02540">
    <property type="entry name" value="NAD_synthase"/>
    <property type="match status" value="1"/>
</dbReference>
<dbReference type="eggNOG" id="KOG1622">
    <property type="taxonomic scope" value="Eukaryota"/>
</dbReference>
<dbReference type="UniPathway" id="UPA00189">
    <property type="reaction ID" value="UER00296"/>
</dbReference>
<keyword evidence="11" id="KW-0479">Metal-binding</keyword>
<evidence type="ECO:0000256" key="12">
    <source>
        <dbReference type="PROSITE-ProRule" id="PRU00886"/>
    </source>
</evidence>
<protein>
    <recommendedName>
        <fullName evidence="3">GMP synthase (glutamine-hydrolyzing)</fullName>
        <ecNumber evidence="3">6.3.5.2</ecNumber>
    </recommendedName>
    <alternativeName>
        <fullName evidence="10">Glutamine amidotransferase</fullName>
    </alternativeName>
</protein>
<dbReference type="Gene3D" id="3.40.50.880">
    <property type="match status" value="1"/>
</dbReference>
<dbReference type="SUPFAM" id="SSF52402">
    <property type="entry name" value="Adenine nucleotide alpha hydrolases-like"/>
    <property type="match status" value="1"/>
</dbReference>
<evidence type="ECO:0000259" key="14">
    <source>
        <dbReference type="PROSITE" id="PS50158"/>
    </source>
</evidence>
<dbReference type="InterPro" id="IPR036875">
    <property type="entry name" value="Znf_CCHC_sf"/>
</dbReference>
<feature type="region of interest" description="Disordered" evidence="13">
    <location>
        <begin position="563"/>
        <end position="623"/>
    </location>
</feature>
<dbReference type="InterPro" id="IPR025777">
    <property type="entry name" value="GMPS_ATP_PPase_dom"/>
</dbReference>
<name>B0W0E1_CULQU</name>
<reference evidence="16" key="1">
    <citation type="submission" date="2007-03" db="EMBL/GenBank/DDBJ databases">
        <title>Annotation of Culex pipiens quinquefasciatus.</title>
        <authorList>
            <consortium name="The Broad Institute Genome Sequencing Platform"/>
            <person name="Atkinson P.W."/>
            <person name="Hemingway J."/>
            <person name="Christensen B.M."/>
            <person name="Higgs S."/>
            <person name="Kodira C."/>
            <person name="Hannick L."/>
            <person name="Megy K."/>
            <person name="O'Leary S."/>
            <person name="Pearson M."/>
            <person name="Haas B.J."/>
            <person name="Mauceli E."/>
            <person name="Wortman J.R."/>
            <person name="Lee N.H."/>
            <person name="Guigo R."/>
            <person name="Stanke M."/>
            <person name="Alvarado L."/>
            <person name="Amedeo P."/>
            <person name="Antoine C.H."/>
            <person name="Arensburger P."/>
            <person name="Bidwell S.L."/>
            <person name="Crawford M."/>
            <person name="Camaro F."/>
            <person name="Devon K."/>
            <person name="Engels R."/>
            <person name="Hammond M."/>
            <person name="Howarth C."/>
            <person name="Koehrsen M."/>
            <person name="Lawson D."/>
            <person name="Montgomery P."/>
            <person name="Nene V."/>
            <person name="Nusbaum C."/>
            <person name="Puiu D."/>
            <person name="Romero-Severson J."/>
            <person name="Severson D.W."/>
            <person name="Shumway M."/>
            <person name="Sisk P."/>
            <person name="Stolte C."/>
            <person name="Zeng Q."/>
            <person name="Eisenstadt E."/>
            <person name="Fraser-Liggett C."/>
            <person name="Strausberg R."/>
            <person name="Galagan J."/>
            <person name="Birren B."/>
            <person name="Collins F.H."/>
        </authorList>
    </citation>
    <scope>NUCLEOTIDE SEQUENCE [LARGE SCALE GENOMIC DNA]</scope>
    <source>
        <strain evidence="16">JHB</strain>
    </source>
</reference>
<dbReference type="VEuPathDB" id="VectorBase:CPIJ000505"/>
<dbReference type="VEuPathDB" id="VectorBase:CQUJHB018182"/>
<dbReference type="InterPro" id="IPR017926">
    <property type="entry name" value="GATASE"/>
</dbReference>
<dbReference type="InterPro" id="IPR014729">
    <property type="entry name" value="Rossmann-like_a/b/a_fold"/>
</dbReference>
<evidence type="ECO:0000256" key="13">
    <source>
        <dbReference type="SAM" id="MobiDB-lite"/>
    </source>
</evidence>
<evidence type="ECO:0000256" key="2">
    <source>
        <dbReference type="ARBA" id="ARBA00011738"/>
    </source>
</evidence>
<keyword evidence="7 12" id="KW-0658">Purine biosynthesis</keyword>
<dbReference type="SUPFAM" id="SSF54810">
    <property type="entry name" value="GMP synthetase C-terminal dimerisation domain"/>
    <property type="match status" value="2"/>
</dbReference>
<feature type="domain" description="GMPS ATP-PPase" evidence="15">
    <location>
        <begin position="845"/>
        <end position="1064"/>
    </location>
</feature>
<dbReference type="SUPFAM" id="SSF52317">
    <property type="entry name" value="Class I glutamine amidotransferase-like"/>
    <property type="match status" value="1"/>
</dbReference>
<accession>B0W0E1</accession>
<dbReference type="InterPro" id="IPR022310">
    <property type="entry name" value="NAD/GMP_synthase"/>
</dbReference>
<feature type="region of interest" description="Disordered" evidence="13">
    <location>
        <begin position="793"/>
        <end position="818"/>
    </location>
</feature>
<keyword evidence="9" id="KW-0315">Glutamine amidotransferase</keyword>
<dbReference type="GO" id="GO:0005524">
    <property type="term" value="F:ATP binding"/>
    <property type="evidence" value="ECO:0007669"/>
    <property type="project" value="UniProtKB-UniRule"/>
</dbReference>
<evidence type="ECO:0000313" key="16">
    <source>
        <dbReference type="EMBL" id="EDS39680.1"/>
    </source>
</evidence>
<dbReference type="GO" id="GO:0003921">
    <property type="term" value="F:GMP synthase activity"/>
    <property type="evidence" value="ECO:0007669"/>
    <property type="project" value="InterPro"/>
</dbReference>
<dbReference type="HOGENOM" id="CLU_014340_0_2_1"/>
<dbReference type="FunFam" id="3.30.300.10:FF:000013">
    <property type="entry name" value="GMP synthase (Glutamine-hydrolyzing)"/>
    <property type="match status" value="1"/>
</dbReference>
<dbReference type="InterPro" id="IPR013103">
    <property type="entry name" value="RVT_2"/>
</dbReference>
<dbReference type="Gene3D" id="3.40.50.620">
    <property type="entry name" value="HUPs"/>
    <property type="match status" value="1"/>
</dbReference>
<dbReference type="SUPFAM" id="SSF57756">
    <property type="entry name" value="Retrovirus zinc finger-like domains"/>
    <property type="match status" value="1"/>
</dbReference>
<evidence type="ECO:0000256" key="11">
    <source>
        <dbReference type="PROSITE-ProRule" id="PRU00047"/>
    </source>
</evidence>
<dbReference type="MEROPS" id="C26.A21"/>
<comment type="pathway">
    <text evidence="1">Purine metabolism; GMP biosynthesis; GMP from XMP (L-Gln route): step 1/1.</text>
</comment>
<dbReference type="Pfam" id="PF00117">
    <property type="entry name" value="GATase"/>
    <property type="match status" value="1"/>
</dbReference>
<dbReference type="PROSITE" id="PS51273">
    <property type="entry name" value="GATASE_TYPE_1"/>
    <property type="match status" value="1"/>
</dbReference>
<dbReference type="NCBIfam" id="TIGR00888">
    <property type="entry name" value="guaA_Nterm"/>
    <property type="match status" value="1"/>
</dbReference>
<evidence type="ECO:0000256" key="4">
    <source>
        <dbReference type="ARBA" id="ARBA00022598"/>
    </source>
</evidence>
<evidence type="ECO:0000256" key="8">
    <source>
        <dbReference type="ARBA" id="ARBA00022840"/>
    </source>
</evidence>
<evidence type="ECO:0000256" key="3">
    <source>
        <dbReference type="ARBA" id="ARBA00012746"/>
    </source>
</evidence>
<keyword evidence="8 12" id="KW-0067">ATP-binding</keyword>
<dbReference type="InParanoid" id="B0W0E1"/>
<dbReference type="PROSITE" id="PS51553">
    <property type="entry name" value="GMPS_ATP_PPASE"/>
    <property type="match status" value="1"/>
</dbReference>
<dbReference type="InterPro" id="IPR001674">
    <property type="entry name" value="GMP_synth_C"/>
</dbReference>
<dbReference type="GO" id="GO:0003676">
    <property type="term" value="F:nucleic acid binding"/>
    <property type="evidence" value="ECO:0007669"/>
    <property type="project" value="InterPro"/>
</dbReference>
<dbReference type="CDD" id="cd01742">
    <property type="entry name" value="GATase1_GMP_Synthase"/>
    <property type="match status" value="1"/>
</dbReference>
<dbReference type="FunFam" id="3.40.50.880:FF:000013">
    <property type="entry name" value="GMP synthase [glutamine-hydrolyzing]"/>
    <property type="match status" value="1"/>
</dbReference>
<organism>
    <name type="scientific">Culex quinquefasciatus</name>
    <name type="common">Southern house mosquito</name>
    <name type="synonym">Culex pungens</name>
    <dbReference type="NCBI Taxonomy" id="7176"/>
    <lineage>
        <taxon>Eukaryota</taxon>
        <taxon>Metazoa</taxon>
        <taxon>Ecdysozoa</taxon>
        <taxon>Arthropoda</taxon>
        <taxon>Hexapoda</taxon>
        <taxon>Insecta</taxon>
        <taxon>Pterygota</taxon>
        <taxon>Neoptera</taxon>
        <taxon>Endopterygota</taxon>
        <taxon>Diptera</taxon>
        <taxon>Nematocera</taxon>
        <taxon>Culicoidea</taxon>
        <taxon>Culicidae</taxon>
        <taxon>Culicinae</taxon>
        <taxon>Culicini</taxon>
        <taxon>Culex</taxon>
        <taxon>Culex</taxon>
    </lineage>
</organism>
<dbReference type="EC" id="6.3.5.2" evidence="3"/>
<feature type="compositionally biased region" description="Acidic residues" evidence="13">
    <location>
        <begin position="579"/>
        <end position="600"/>
    </location>
</feature>
<dbReference type="FunFam" id="3.30.300.10:FF:000014">
    <property type="entry name" value="Burgundy, isoform B"/>
    <property type="match status" value="1"/>
</dbReference>
<evidence type="ECO:0000256" key="6">
    <source>
        <dbReference type="ARBA" id="ARBA00022749"/>
    </source>
</evidence>
<dbReference type="InterPro" id="IPR001878">
    <property type="entry name" value="Znf_CCHC"/>
</dbReference>
<feature type="binding site" evidence="12">
    <location>
        <begin position="876"/>
        <end position="882"/>
    </location>
    <ligand>
        <name>ATP</name>
        <dbReference type="ChEBI" id="CHEBI:30616"/>
    </ligand>
</feature>
<proteinExistence type="predicted"/>
<sequence length="1322" mass="148713">MSALNKSAGPTENGGEHNERLVILDAGAQYGKVIDRKIRELQVKSDILPLDTPAQKIKELGYRAIIISGGPNSVYADDAPQYDPDIFKIGLPILGICYGMQIINKEFGGSVHKKDIREDGEHKIDVETSCPLFTRLAQEQVVLLTHGDSIDRVGTKLKVSAYSSNKIVAGIYNEQMRIYGVQFHPEVDLTVNGKDMLSNFLFEVCGLTKSFTIRSRQEECMAYIKERVGTSKVLVDAKRTFSSAMEHEFVSHAFDGTNFSCWSFRIEADLKAQKLHHCIERKLEEESFFTVVAEEGVAERVRKEALQKSRKEEDEKCKLFLLKTIAEPQREAVRGMSSPKLMWEALKEVSDRKAARAGSNGTFPFKCRVCGKPGHTKVNCPWKKKVKQAAGSVQQLKKGKAHAAESSAGAKEDVPFVPEAEEANNEEADGKFRWVLDSDVSEHMVGDWNLLVNVRQMETPKVVNVAEAGVTLESRFVGEVKMKAGVGKRTLNCTVHDVLYVPGLTTNLFSVEKVAERGMEVSFGRNHARISKDGDVKCTATRNGSLFVLDVELEMCGSDVVAELESQEEVPEDKVCTDDQLDSEESDADDTVQEEEEVPEENAVPELEEAAGERRGRVKKHPAKPDHELKLKWPARLVDEIPDTNEVLQKRDDWPLWKRAIDDELRSLEKNRTWDLVEAPAGRRVLCYKCVFRIKKEEVGTAARYKTRLVVRGSQRAGYDYKETYARNVVRELPAEAVEQLHQTEERKPPVFERGIKVRKMNKSLVGAKALQRSRKKRYRCRMLFKKISKLEGAQTERDRRSAAGSSGQRPRERHQRSPLNILFCLRTDLANRNRHQLSGGKPRGEQVHYEEDLHDRKRMNLGASATTTSVILLVSGGVDSTVCAALLRNALKPEQVIAVHIDNGFMRKNESAAVEKSLRELGVDLLVRDAFYKFTRGTTTIKVPGSLYNQDTPMLCQTISPEDKRKIIGDVFVKVSNEVLKDLNLNAEEVFLAQGTLRPDLIESASSLVSTKADTIKTHHNDTELIRKLREAGRVIEPLQEFHKDEVRQLGYELGLPAHLVERHPFPGPGLAIRVLCAEEAYMKDYSETQVIAKVIVDYKTKLEQTHALLNRVSSTTSKEEQEELCRISSSMKLNATLLPIRSVGVQGDKRSYNYAVGLSSNEQPNWQDMMFLAKLIPRILHNVNRVCYIFGDAVKYPVQDITHTLLTQNVIAQIRQADSIVNRILLENECMRKISQMPVILIPVHFDRDPAPKTPSCQRSVVLRPFVTNDFMTGVPAVPGTDRLPLHVLQKMVDEISNLSGISRVLLDLTSKPPGTTEWE</sequence>
<gene>
    <name evidence="16" type="ORF">CpipJ_CPIJ000505</name>
</gene>
<evidence type="ECO:0000259" key="15">
    <source>
        <dbReference type="PROSITE" id="PS51553"/>
    </source>
</evidence>
<dbReference type="PROSITE" id="PS50158">
    <property type="entry name" value="ZF_CCHC"/>
    <property type="match status" value="1"/>
</dbReference>
<dbReference type="OrthoDB" id="1724632at2759"/>
<dbReference type="Gene3D" id="3.30.300.10">
    <property type="match status" value="2"/>
</dbReference>
<dbReference type="PRINTS" id="PR00096">
    <property type="entry name" value="GATASE"/>
</dbReference>
<dbReference type="FunFam" id="3.40.50.620:FF:000044">
    <property type="entry name" value="GMP synthase [glutamine-hydrolyzing]"/>
    <property type="match status" value="1"/>
</dbReference>
<comment type="subunit">
    <text evidence="2">Homodimer.</text>
</comment>
<dbReference type="PANTHER" id="PTHR11922:SF2">
    <property type="entry name" value="GMP SYNTHASE [GLUTAMINE-HYDROLYZING]"/>
    <property type="match status" value="1"/>
</dbReference>
<dbReference type="FunCoup" id="B0W0E1">
    <property type="interactions" value="2038"/>
</dbReference>
<dbReference type="Pfam" id="PF22936">
    <property type="entry name" value="Pol_BBD"/>
    <property type="match status" value="1"/>
</dbReference>